<evidence type="ECO:0000256" key="6">
    <source>
        <dbReference type="ARBA" id="ARBA00022829"/>
    </source>
</evidence>
<name>A0A5A9W0U9_9GAMM</name>
<dbReference type="Gene3D" id="1.10.150.130">
    <property type="match status" value="1"/>
</dbReference>
<evidence type="ECO:0000256" key="4">
    <source>
        <dbReference type="ARBA" id="ARBA00022490"/>
    </source>
</evidence>
<feature type="active site" evidence="11">
    <location>
        <position position="271"/>
    </location>
</feature>
<evidence type="ECO:0000256" key="11">
    <source>
        <dbReference type="HAMAP-Rule" id="MF_01808"/>
    </source>
</evidence>
<dbReference type="PROSITE" id="PS51900">
    <property type="entry name" value="CB"/>
    <property type="match status" value="1"/>
</dbReference>
<dbReference type="Pfam" id="PF02899">
    <property type="entry name" value="Phage_int_SAM_1"/>
    <property type="match status" value="1"/>
</dbReference>
<proteinExistence type="inferred from homology"/>
<dbReference type="GO" id="GO:0009037">
    <property type="term" value="F:tyrosine-based site-specific recombinase activity"/>
    <property type="evidence" value="ECO:0007669"/>
    <property type="project" value="UniProtKB-UniRule"/>
</dbReference>
<comment type="similarity">
    <text evidence="2 11">Belongs to the 'phage' integrase family. XerC subfamily.</text>
</comment>
<dbReference type="Gene3D" id="1.10.443.10">
    <property type="entry name" value="Intergrase catalytic core"/>
    <property type="match status" value="1"/>
</dbReference>
<feature type="active site" evidence="11">
    <location>
        <position position="176"/>
    </location>
</feature>
<dbReference type="InterPro" id="IPR002104">
    <property type="entry name" value="Integrase_catalytic"/>
</dbReference>
<keyword evidence="5 11" id="KW-0132">Cell division</keyword>
<dbReference type="OrthoDB" id="9801717at2"/>
<dbReference type="InterPro" id="IPR044068">
    <property type="entry name" value="CB"/>
</dbReference>
<dbReference type="NCBIfam" id="TIGR02224">
    <property type="entry name" value="recomb_XerC"/>
    <property type="match status" value="1"/>
</dbReference>
<evidence type="ECO:0000256" key="3">
    <source>
        <dbReference type="ARBA" id="ARBA00015804"/>
    </source>
</evidence>
<sequence>MSRQPPDESEWLSNFLDHLRVERQLSAHTLKAYQRDLDQIQVWAQQASLPSWSGLTPRHLRQLLGYAHQQGQSGRSLQRVLSALRSFYRFLAREGWLEQNPVLSVQAPKSAKRLPQTLDVDALEQMLVAPDAEPITLRDFAMMELLYSSGLRVSELVGLDLNDLDLGARALRVTGKGRKVRDLPIGRYACEALKAWLAVRTHWQKLDNPALFISQRGGRLTTRAVEQRLAYWGRRQGMDGRVYPHRLRHSFASHLLESSQDLRAVQELLGHTDISTTQVYTHLDFQHLMSVYEQAHPRARKRSDQEDTE</sequence>
<dbReference type="SUPFAM" id="SSF56349">
    <property type="entry name" value="DNA breaking-rejoining enzymes"/>
    <property type="match status" value="1"/>
</dbReference>
<feature type="active site" evidence="11">
    <location>
        <position position="245"/>
    </location>
</feature>
<evidence type="ECO:0000256" key="8">
    <source>
        <dbReference type="ARBA" id="ARBA00023125"/>
    </source>
</evidence>
<dbReference type="PANTHER" id="PTHR30349">
    <property type="entry name" value="PHAGE INTEGRASE-RELATED"/>
    <property type="match status" value="1"/>
</dbReference>
<keyword evidence="10 11" id="KW-0131">Cell cycle</keyword>
<comment type="subunit">
    <text evidence="11">Forms a cyclic heterotetrameric complex composed of two molecules of XerC and two molecules of XerD.</text>
</comment>
<comment type="function">
    <text evidence="11">Site-specific tyrosine recombinase, which acts by catalyzing the cutting and rejoining of the recombining DNA molecules. The XerC-XerD complex is essential to convert dimers of the bacterial chromosome into monomers to permit their segregation at cell division. It also contributes to the segregational stability of plasmids.</text>
</comment>
<dbReference type="InterPro" id="IPR011010">
    <property type="entry name" value="DNA_brk_join_enz"/>
</dbReference>
<evidence type="ECO:0000256" key="7">
    <source>
        <dbReference type="ARBA" id="ARBA00022908"/>
    </source>
</evidence>
<evidence type="ECO:0000256" key="5">
    <source>
        <dbReference type="ARBA" id="ARBA00022618"/>
    </source>
</evidence>
<dbReference type="AlphaFoldDB" id="A0A5A9W0U9"/>
<feature type="active site" evidence="11">
    <location>
        <position position="152"/>
    </location>
</feature>
<keyword evidence="6 11" id="KW-0159">Chromosome partition</keyword>
<evidence type="ECO:0000259" key="12">
    <source>
        <dbReference type="PROSITE" id="PS51898"/>
    </source>
</evidence>
<feature type="domain" description="Core-binding (CB)" evidence="13">
    <location>
        <begin position="6"/>
        <end position="92"/>
    </location>
</feature>
<evidence type="ECO:0000256" key="9">
    <source>
        <dbReference type="ARBA" id="ARBA00023172"/>
    </source>
</evidence>
<dbReference type="InterPro" id="IPR013762">
    <property type="entry name" value="Integrase-like_cat_sf"/>
</dbReference>
<evidence type="ECO:0000256" key="2">
    <source>
        <dbReference type="ARBA" id="ARBA00006657"/>
    </source>
</evidence>
<dbReference type="InterPro" id="IPR010998">
    <property type="entry name" value="Integrase_recombinase_N"/>
</dbReference>
<dbReference type="GO" id="GO:0003677">
    <property type="term" value="F:DNA binding"/>
    <property type="evidence" value="ECO:0007669"/>
    <property type="project" value="UniProtKB-UniRule"/>
</dbReference>
<accession>A0A5A9W0U9</accession>
<dbReference type="NCBIfam" id="NF001399">
    <property type="entry name" value="PRK00283.1"/>
    <property type="match status" value="1"/>
</dbReference>
<dbReference type="InterPro" id="IPR004107">
    <property type="entry name" value="Integrase_SAM-like_N"/>
</dbReference>
<dbReference type="HAMAP" id="MF_01808">
    <property type="entry name" value="Recomb_XerC_XerD"/>
    <property type="match status" value="1"/>
</dbReference>
<keyword evidence="4 11" id="KW-0963">Cytoplasm</keyword>
<dbReference type="RefSeq" id="WP_149391079.1">
    <property type="nucleotide sequence ID" value="NZ_SMRS01000006.1"/>
</dbReference>
<dbReference type="GO" id="GO:0051301">
    <property type="term" value="P:cell division"/>
    <property type="evidence" value="ECO:0007669"/>
    <property type="project" value="UniProtKB-UniRule"/>
</dbReference>
<dbReference type="Proteomes" id="UP000325302">
    <property type="component" value="Unassembled WGS sequence"/>
</dbReference>
<feature type="domain" description="Tyr recombinase" evidence="12">
    <location>
        <begin position="113"/>
        <end position="293"/>
    </location>
</feature>
<dbReference type="PROSITE" id="PS51898">
    <property type="entry name" value="TYR_RECOMBINASE"/>
    <property type="match status" value="1"/>
</dbReference>
<dbReference type="InterPro" id="IPR023009">
    <property type="entry name" value="Tyrosine_recombinase_XerC/XerD"/>
</dbReference>
<evidence type="ECO:0000256" key="1">
    <source>
        <dbReference type="ARBA" id="ARBA00004496"/>
    </source>
</evidence>
<dbReference type="GO" id="GO:0005737">
    <property type="term" value="C:cytoplasm"/>
    <property type="evidence" value="ECO:0007669"/>
    <property type="project" value="UniProtKB-SubCell"/>
</dbReference>
<feature type="active site" description="O-(3'-phospho-DNA)-tyrosine intermediate" evidence="11">
    <location>
        <position position="280"/>
    </location>
</feature>
<dbReference type="EMBL" id="SMRS01000006">
    <property type="protein sequence ID" value="KAA0874346.1"/>
    <property type="molecule type" value="Genomic_DNA"/>
</dbReference>
<comment type="caution">
    <text evidence="14">The sequence shown here is derived from an EMBL/GenBank/DDBJ whole genome shotgun (WGS) entry which is preliminary data.</text>
</comment>
<dbReference type="Pfam" id="PF00589">
    <property type="entry name" value="Phage_integrase"/>
    <property type="match status" value="1"/>
</dbReference>
<evidence type="ECO:0000259" key="13">
    <source>
        <dbReference type="PROSITE" id="PS51900"/>
    </source>
</evidence>
<dbReference type="InterPro" id="IPR011931">
    <property type="entry name" value="Recomb_XerC"/>
</dbReference>
<evidence type="ECO:0000313" key="15">
    <source>
        <dbReference type="Proteomes" id="UP000325302"/>
    </source>
</evidence>
<gene>
    <name evidence="11 14" type="primary">xerC</name>
    <name evidence="14" type="ORF">E1H14_08715</name>
</gene>
<comment type="subcellular location">
    <subcellularLocation>
        <location evidence="1 11">Cytoplasm</location>
    </subcellularLocation>
</comment>
<dbReference type="PANTHER" id="PTHR30349:SF81">
    <property type="entry name" value="TYROSINE RECOMBINASE XERC"/>
    <property type="match status" value="1"/>
</dbReference>
<keyword evidence="15" id="KW-1185">Reference proteome</keyword>
<dbReference type="CDD" id="cd00798">
    <property type="entry name" value="INT_XerDC_C"/>
    <property type="match status" value="1"/>
</dbReference>
<evidence type="ECO:0000313" key="14">
    <source>
        <dbReference type="EMBL" id="KAA0874346.1"/>
    </source>
</evidence>
<protein>
    <recommendedName>
        <fullName evidence="3 11">Tyrosine recombinase XerC</fullName>
    </recommendedName>
</protein>
<dbReference type="GO" id="GO:0007059">
    <property type="term" value="P:chromosome segregation"/>
    <property type="evidence" value="ECO:0007669"/>
    <property type="project" value="UniProtKB-UniRule"/>
</dbReference>
<dbReference type="InterPro" id="IPR050090">
    <property type="entry name" value="Tyrosine_recombinase_XerCD"/>
</dbReference>
<feature type="active site" evidence="11">
    <location>
        <position position="248"/>
    </location>
</feature>
<reference evidence="14 15" key="1">
    <citation type="submission" date="2019-03" db="EMBL/GenBank/DDBJ databases">
        <title>Nitrincola sp. nov. isolated from an Indian soda lake.</title>
        <authorList>
            <person name="Joshi A."/>
            <person name="Thite S.V."/>
            <person name="Joseph N."/>
            <person name="Dhotre D."/>
            <person name="Moorthy M."/>
            <person name="Shouche Y.S."/>
        </authorList>
    </citation>
    <scope>NUCLEOTIDE SEQUENCE [LARGE SCALE GENOMIC DNA]</scope>
    <source>
        <strain evidence="14 15">MEB193</strain>
    </source>
</reference>
<dbReference type="GO" id="GO:0006313">
    <property type="term" value="P:DNA transposition"/>
    <property type="evidence" value="ECO:0007669"/>
    <property type="project" value="UniProtKB-UniRule"/>
</dbReference>
<keyword evidence="8 11" id="KW-0238">DNA-binding</keyword>
<keyword evidence="9 11" id="KW-0233">DNA recombination</keyword>
<evidence type="ECO:0000256" key="10">
    <source>
        <dbReference type="ARBA" id="ARBA00023306"/>
    </source>
</evidence>
<organism evidence="14 15">
    <name type="scientific">Nitrincola tapanii</name>
    <dbReference type="NCBI Taxonomy" id="1708751"/>
    <lineage>
        <taxon>Bacteria</taxon>
        <taxon>Pseudomonadati</taxon>
        <taxon>Pseudomonadota</taxon>
        <taxon>Gammaproteobacteria</taxon>
        <taxon>Oceanospirillales</taxon>
        <taxon>Oceanospirillaceae</taxon>
        <taxon>Nitrincola</taxon>
    </lineage>
</organism>
<keyword evidence="7 11" id="KW-0229">DNA integration</keyword>